<organism evidence="1 2">
    <name type="scientific">Aphanomyces euteiches</name>
    <dbReference type="NCBI Taxonomy" id="100861"/>
    <lineage>
        <taxon>Eukaryota</taxon>
        <taxon>Sar</taxon>
        <taxon>Stramenopiles</taxon>
        <taxon>Oomycota</taxon>
        <taxon>Saprolegniomycetes</taxon>
        <taxon>Saprolegniales</taxon>
        <taxon>Verrucalvaceae</taxon>
        <taxon>Aphanomyces</taxon>
    </lineage>
</organism>
<gene>
    <name evidence="1" type="ORF">Ae201684_011491</name>
</gene>
<accession>A0A6G0WUP1</accession>
<evidence type="ECO:0000313" key="2">
    <source>
        <dbReference type="Proteomes" id="UP000481153"/>
    </source>
</evidence>
<sequence length="74" mass="8612">MMTSANSQNYSREKANDQSSIEPYALHTIIYKQERLIKYRVGCWFPSLLCRLLKKNKRKVVSLLHLSSPASKKL</sequence>
<protein>
    <submittedName>
        <fullName evidence="1">Uncharacterized protein</fullName>
    </submittedName>
</protein>
<evidence type="ECO:0000313" key="1">
    <source>
        <dbReference type="EMBL" id="KAF0731231.1"/>
    </source>
</evidence>
<name>A0A6G0WUP1_9STRA</name>
<dbReference type="EMBL" id="VJMJ01000146">
    <property type="protein sequence ID" value="KAF0731231.1"/>
    <property type="molecule type" value="Genomic_DNA"/>
</dbReference>
<dbReference type="Proteomes" id="UP000481153">
    <property type="component" value="Unassembled WGS sequence"/>
</dbReference>
<dbReference type="AlphaFoldDB" id="A0A6G0WUP1"/>
<comment type="caution">
    <text evidence="1">The sequence shown here is derived from an EMBL/GenBank/DDBJ whole genome shotgun (WGS) entry which is preliminary data.</text>
</comment>
<proteinExistence type="predicted"/>
<keyword evidence="2" id="KW-1185">Reference proteome</keyword>
<reference evidence="1 2" key="1">
    <citation type="submission" date="2019-07" db="EMBL/GenBank/DDBJ databases">
        <title>Genomics analysis of Aphanomyces spp. identifies a new class of oomycete effector associated with host adaptation.</title>
        <authorList>
            <person name="Gaulin E."/>
        </authorList>
    </citation>
    <scope>NUCLEOTIDE SEQUENCE [LARGE SCALE GENOMIC DNA]</scope>
    <source>
        <strain evidence="1 2">ATCC 201684</strain>
    </source>
</reference>